<protein>
    <submittedName>
        <fullName evidence="2">Uncharacterized protein</fullName>
    </submittedName>
</protein>
<feature type="compositionally biased region" description="Basic residues" evidence="1">
    <location>
        <begin position="109"/>
        <end position="118"/>
    </location>
</feature>
<evidence type="ECO:0000313" key="2">
    <source>
        <dbReference type="EMBL" id="KAL3280265.1"/>
    </source>
</evidence>
<sequence length="302" mass="35231">MITRSQKMQSPKLKQRDIKDFLNSPLKLEDYKIVTTKWINTESNDIKSKTSRVKGVAKSKGKSKRNKTNTASPQQIKNRTSLDKWIEMNDKSINLPRIESHCENDKKSSVKGKKKKKLPRSDSFEKYGMVLPSLKEILKNAEELKRETAALEEFDKMYNETDITLSDELKQLLDVENSPGKNGRELLDCKDLCLSDLDKYFADHVVHIRDIFNEVVYSERHETYKNVAMRGKLVYNTSMVVFTHDQIGHLVKLLEIELDPERGNTEYLFKVLLPELCLRIFMSKYDMTQEEAVDYLEWRPAD</sequence>
<keyword evidence="3" id="KW-1185">Reference proteome</keyword>
<feature type="compositionally biased region" description="Basic residues" evidence="1">
    <location>
        <begin position="49"/>
        <end position="67"/>
    </location>
</feature>
<dbReference type="Proteomes" id="UP001516400">
    <property type="component" value="Unassembled WGS sequence"/>
</dbReference>
<feature type="compositionally biased region" description="Basic and acidic residues" evidence="1">
    <location>
        <begin position="98"/>
        <end position="108"/>
    </location>
</feature>
<gene>
    <name evidence="2" type="ORF">HHI36_017760</name>
</gene>
<dbReference type="AlphaFoldDB" id="A0ABD2NQ20"/>
<reference evidence="2 3" key="1">
    <citation type="journal article" date="2021" name="BMC Biol.">
        <title>Horizontally acquired antibacterial genes associated with adaptive radiation of ladybird beetles.</title>
        <authorList>
            <person name="Li H.S."/>
            <person name="Tang X.F."/>
            <person name="Huang Y.H."/>
            <person name="Xu Z.Y."/>
            <person name="Chen M.L."/>
            <person name="Du X.Y."/>
            <person name="Qiu B.Y."/>
            <person name="Chen P.T."/>
            <person name="Zhang W."/>
            <person name="Slipinski A."/>
            <person name="Escalona H.E."/>
            <person name="Waterhouse R.M."/>
            <person name="Zwick A."/>
            <person name="Pang H."/>
        </authorList>
    </citation>
    <scope>NUCLEOTIDE SEQUENCE [LARGE SCALE GENOMIC DNA]</scope>
    <source>
        <strain evidence="2">SYSU2018</strain>
    </source>
</reference>
<proteinExistence type="predicted"/>
<feature type="region of interest" description="Disordered" evidence="1">
    <location>
        <begin position="44"/>
        <end position="79"/>
    </location>
</feature>
<feature type="region of interest" description="Disordered" evidence="1">
    <location>
        <begin position="96"/>
        <end position="120"/>
    </location>
</feature>
<feature type="compositionally biased region" description="Polar residues" evidence="1">
    <location>
        <begin position="68"/>
        <end position="79"/>
    </location>
</feature>
<comment type="caution">
    <text evidence="2">The sequence shown here is derived from an EMBL/GenBank/DDBJ whole genome shotgun (WGS) entry which is preliminary data.</text>
</comment>
<evidence type="ECO:0000256" key="1">
    <source>
        <dbReference type="SAM" id="MobiDB-lite"/>
    </source>
</evidence>
<evidence type="ECO:0000313" key="3">
    <source>
        <dbReference type="Proteomes" id="UP001516400"/>
    </source>
</evidence>
<dbReference type="EMBL" id="JABFTP020000124">
    <property type="protein sequence ID" value="KAL3280265.1"/>
    <property type="molecule type" value="Genomic_DNA"/>
</dbReference>
<organism evidence="2 3">
    <name type="scientific">Cryptolaemus montrouzieri</name>
    <dbReference type="NCBI Taxonomy" id="559131"/>
    <lineage>
        <taxon>Eukaryota</taxon>
        <taxon>Metazoa</taxon>
        <taxon>Ecdysozoa</taxon>
        <taxon>Arthropoda</taxon>
        <taxon>Hexapoda</taxon>
        <taxon>Insecta</taxon>
        <taxon>Pterygota</taxon>
        <taxon>Neoptera</taxon>
        <taxon>Endopterygota</taxon>
        <taxon>Coleoptera</taxon>
        <taxon>Polyphaga</taxon>
        <taxon>Cucujiformia</taxon>
        <taxon>Coccinelloidea</taxon>
        <taxon>Coccinellidae</taxon>
        <taxon>Scymninae</taxon>
        <taxon>Scymnini</taxon>
        <taxon>Cryptolaemus</taxon>
    </lineage>
</organism>
<accession>A0ABD2NQ20</accession>
<name>A0ABD2NQ20_9CUCU</name>